<gene>
    <name evidence="2" type="ORF">OESDEN_16894</name>
</gene>
<evidence type="ECO:0000313" key="2">
    <source>
        <dbReference type="EMBL" id="KHJ83409.1"/>
    </source>
</evidence>
<dbReference type="AlphaFoldDB" id="A0A0B1SEP2"/>
<keyword evidence="3" id="KW-1185">Reference proteome</keyword>
<sequence>MTRKRKIDTVTDSSDGDKKNRLAGYGYQSFSEEASASVPNFRQNRTFPRKGDFRERGDDLNGRGHFREGDYSRNDGSYDAGQESGNQEEKDSYPSELVAYLKNIEQLKLSEGRIEDIVMDKCAEECSGEEEKLLLFRDSCVVVENVFG</sequence>
<name>A0A0B1SEP2_OESDE</name>
<accession>A0A0B1SEP2</accession>
<protein>
    <submittedName>
        <fullName evidence="2">Uncharacterized protein</fullName>
    </submittedName>
</protein>
<feature type="compositionally biased region" description="Polar residues" evidence="1">
    <location>
        <begin position="28"/>
        <end position="46"/>
    </location>
</feature>
<reference evidence="2 3" key="1">
    <citation type="submission" date="2014-03" db="EMBL/GenBank/DDBJ databases">
        <title>Draft genome of the hookworm Oesophagostomum dentatum.</title>
        <authorList>
            <person name="Mitreva M."/>
        </authorList>
    </citation>
    <scope>NUCLEOTIDE SEQUENCE [LARGE SCALE GENOMIC DNA]</scope>
    <source>
        <strain evidence="2 3">OD-Hann</strain>
    </source>
</reference>
<dbReference type="Proteomes" id="UP000053660">
    <property type="component" value="Unassembled WGS sequence"/>
</dbReference>
<feature type="region of interest" description="Disordered" evidence="1">
    <location>
        <begin position="1"/>
        <end position="93"/>
    </location>
</feature>
<evidence type="ECO:0000256" key="1">
    <source>
        <dbReference type="SAM" id="MobiDB-lite"/>
    </source>
</evidence>
<dbReference type="OrthoDB" id="9987665at2759"/>
<feature type="compositionally biased region" description="Basic and acidic residues" evidence="1">
    <location>
        <begin position="49"/>
        <end position="73"/>
    </location>
</feature>
<evidence type="ECO:0000313" key="3">
    <source>
        <dbReference type="Proteomes" id="UP000053660"/>
    </source>
</evidence>
<dbReference type="EMBL" id="KN573608">
    <property type="protein sequence ID" value="KHJ83409.1"/>
    <property type="molecule type" value="Genomic_DNA"/>
</dbReference>
<organism evidence="2 3">
    <name type="scientific">Oesophagostomum dentatum</name>
    <name type="common">Nodular worm</name>
    <dbReference type="NCBI Taxonomy" id="61180"/>
    <lineage>
        <taxon>Eukaryota</taxon>
        <taxon>Metazoa</taxon>
        <taxon>Ecdysozoa</taxon>
        <taxon>Nematoda</taxon>
        <taxon>Chromadorea</taxon>
        <taxon>Rhabditida</taxon>
        <taxon>Rhabditina</taxon>
        <taxon>Rhabditomorpha</taxon>
        <taxon>Strongyloidea</taxon>
        <taxon>Strongylidae</taxon>
        <taxon>Oesophagostomum</taxon>
    </lineage>
</organism>
<proteinExistence type="predicted"/>